<name>A0ABD0J3S6_9CAEN</name>
<reference evidence="2 3" key="1">
    <citation type="journal article" date="2023" name="Sci. Data">
        <title>Genome assembly of the Korean intertidal mud-creeper Batillaria attramentaria.</title>
        <authorList>
            <person name="Patra A.K."/>
            <person name="Ho P.T."/>
            <person name="Jun S."/>
            <person name="Lee S.J."/>
            <person name="Kim Y."/>
            <person name="Won Y.J."/>
        </authorList>
    </citation>
    <scope>NUCLEOTIDE SEQUENCE [LARGE SCALE GENOMIC DNA]</scope>
    <source>
        <strain evidence="2">Wonlab-2016</strain>
    </source>
</reference>
<feature type="compositionally biased region" description="Polar residues" evidence="1">
    <location>
        <begin position="81"/>
        <end position="94"/>
    </location>
</feature>
<evidence type="ECO:0000313" key="3">
    <source>
        <dbReference type="Proteomes" id="UP001519460"/>
    </source>
</evidence>
<evidence type="ECO:0000256" key="1">
    <source>
        <dbReference type="SAM" id="MobiDB-lite"/>
    </source>
</evidence>
<comment type="caution">
    <text evidence="2">The sequence shown here is derived from an EMBL/GenBank/DDBJ whole genome shotgun (WGS) entry which is preliminary data.</text>
</comment>
<dbReference type="AlphaFoldDB" id="A0ABD0J3S6"/>
<protein>
    <submittedName>
        <fullName evidence="2">Uncharacterized protein</fullName>
    </submittedName>
</protein>
<sequence>MGWKRQIAVMAAILAAIPAARDWRALLLSEAGFDGLLAGLVLGWIVEELGKHEARTARPDDADLGATAGRVGGGQLPTDPAPSSTLPIPQRVVQ</sequence>
<organism evidence="2 3">
    <name type="scientific">Batillaria attramentaria</name>
    <dbReference type="NCBI Taxonomy" id="370345"/>
    <lineage>
        <taxon>Eukaryota</taxon>
        <taxon>Metazoa</taxon>
        <taxon>Spiralia</taxon>
        <taxon>Lophotrochozoa</taxon>
        <taxon>Mollusca</taxon>
        <taxon>Gastropoda</taxon>
        <taxon>Caenogastropoda</taxon>
        <taxon>Sorbeoconcha</taxon>
        <taxon>Cerithioidea</taxon>
        <taxon>Batillariidae</taxon>
        <taxon>Batillaria</taxon>
    </lineage>
</organism>
<proteinExistence type="predicted"/>
<accession>A0ABD0J3S6</accession>
<dbReference type="Proteomes" id="UP001519460">
    <property type="component" value="Unassembled WGS sequence"/>
</dbReference>
<gene>
    <name evidence="2" type="ORF">BaRGS_00039092</name>
</gene>
<dbReference type="EMBL" id="JACVVK020000664">
    <property type="protein sequence ID" value="KAK7458640.1"/>
    <property type="molecule type" value="Genomic_DNA"/>
</dbReference>
<feature type="region of interest" description="Disordered" evidence="1">
    <location>
        <begin position="56"/>
        <end position="94"/>
    </location>
</feature>
<evidence type="ECO:0000313" key="2">
    <source>
        <dbReference type="EMBL" id="KAK7458640.1"/>
    </source>
</evidence>
<keyword evidence="3" id="KW-1185">Reference proteome</keyword>